<dbReference type="InterPro" id="IPR012827">
    <property type="entry name" value="Hemerythrin_metal-bd"/>
</dbReference>
<dbReference type="AlphaFoldDB" id="A0A7C9MG73"/>
<dbReference type="InterPro" id="IPR035938">
    <property type="entry name" value="Hemerythrin-like_sf"/>
</dbReference>
<evidence type="ECO:0000313" key="6">
    <source>
        <dbReference type="EMBL" id="MYL84050.1"/>
    </source>
</evidence>
<dbReference type="NCBIfam" id="NF033749">
    <property type="entry name" value="bact_hemeryth"/>
    <property type="match status" value="1"/>
</dbReference>
<evidence type="ECO:0000313" key="7">
    <source>
        <dbReference type="Proteomes" id="UP000482487"/>
    </source>
</evidence>
<reference evidence="6 7" key="1">
    <citation type="submission" date="2020-01" db="EMBL/GenBank/DDBJ databases">
        <title>Genome sequence of Desulfovibrio aerotolerans DSM 16695(T).</title>
        <authorList>
            <person name="Karnachuk O."/>
            <person name="Avakyan M."/>
            <person name="Mardanov A."/>
            <person name="Kadnikov V."/>
            <person name="Ravin N."/>
        </authorList>
    </citation>
    <scope>NUCLEOTIDE SEQUENCE [LARGE SCALE GENOMIC DNA]</scope>
    <source>
        <strain evidence="6 7">DSM 16695</strain>
    </source>
</reference>
<sequence length="133" mass="15765">MPLLAWSDKLMLNISTIDGEHKQLVSWMNQLAIAATDNDNDIIKNLFENLKQYTMTHFKNEELYMESLDYPDLPRHKAKHFELKSMVAEFQRSLNDNQAININEILKFIRHWLIDHIVAEDMKIKTHRSQITN</sequence>
<accession>A0A7C9MG73</accession>
<proteinExistence type="inferred from homology"/>
<dbReference type="InterPro" id="IPR012312">
    <property type="entry name" value="Hemerythrin-like"/>
</dbReference>
<comment type="caution">
    <text evidence="6">The sequence shown here is derived from an EMBL/GenBank/DDBJ whole genome shotgun (WGS) entry which is preliminary data.</text>
</comment>
<dbReference type="SUPFAM" id="SSF47188">
    <property type="entry name" value="Hemerythrin-like"/>
    <property type="match status" value="1"/>
</dbReference>
<dbReference type="OrthoDB" id="9774644at2"/>
<dbReference type="InterPro" id="IPR016131">
    <property type="entry name" value="Haemerythrin_Fe_BS"/>
</dbReference>
<dbReference type="EMBL" id="WVUD01000024">
    <property type="protein sequence ID" value="MYL84050.1"/>
    <property type="molecule type" value="Genomic_DNA"/>
</dbReference>
<evidence type="ECO:0000256" key="4">
    <source>
        <dbReference type="ARBA" id="ARBA00023004"/>
    </source>
</evidence>
<dbReference type="GO" id="GO:0005344">
    <property type="term" value="F:oxygen carrier activity"/>
    <property type="evidence" value="ECO:0007669"/>
    <property type="project" value="UniProtKB-KW"/>
</dbReference>
<name>A0A7C9MG73_9BACT</name>
<gene>
    <name evidence="6" type="ORF">GTA51_13020</name>
</gene>
<evidence type="ECO:0000256" key="1">
    <source>
        <dbReference type="ARBA" id="ARBA00010587"/>
    </source>
</evidence>
<dbReference type="PANTHER" id="PTHR37164">
    <property type="entry name" value="BACTERIOHEMERYTHRIN"/>
    <property type="match status" value="1"/>
</dbReference>
<dbReference type="InterPro" id="IPR050669">
    <property type="entry name" value="Hemerythrin"/>
</dbReference>
<dbReference type="PROSITE" id="PS00550">
    <property type="entry name" value="HEMERYTHRINS"/>
    <property type="match status" value="1"/>
</dbReference>
<keyword evidence="3" id="KW-0479">Metal-binding</keyword>
<organism evidence="6 7">
    <name type="scientific">Solidesulfovibrio aerotolerans</name>
    <dbReference type="NCBI Taxonomy" id="295255"/>
    <lineage>
        <taxon>Bacteria</taxon>
        <taxon>Pseudomonadati</taxon>
        <taxon>Thermodesulfobacteriota</taxon>
        <taxon>Desulfovibrionia</taxon>
        <taxon>Desulfovibrionales</taxon>
        <taxon>Desulfovibrionaceae</taxon>
        <taxon>Solidesulfovibrio</taxon>
    </lineage>
</organism>
<evidence type="ECO:0000256" key="3">
    <source>
        <dbReference type="ARBA" id="ARBA00022723"/>
    </source>
</evidence>
<keyword evidence="4" id="KW-0408">Iron</keyword>
<evidence type="ECO:0000256" key="2">
    <source>
        <dbReference type="ARBA" id="ARBA00022621"/>
    </source>
</evidence>
<feature type="domain" description="Hemerythrin-like" evidence="5">
    <location>
        <begin position="14"/>
        <end position="125"/>
    </location>
</feature>
<dbReference type="GO" id="GO:0046872">
    <property type="term" value="F:metal ion binding"/>
    <property type="evidence" value="ECO:0007669"/>
    <property type="project" value="UniProtKB-KW"/>
</dbReference>
<evidence type="ECO:0000259" key="5">
    <source>
        <dbReference type="Pfam" id="PF01814"/>
    </source>
</evidence>
<dbReference type="NCBIfam" id="TIGR02481">
    <property type="entry name" value="hemeryth_dom"/>
    <property type="match status" value="1"/>
</dbReference>
<keyword evidence="2" id="KW-0813">Transport</keyword>
<keyword evidence="2" id="KW-0561">Oxygen transport</keyword>
<keyword evidence="7" id="KW-1185">Reference proteome</keyword>
<dbReference type="CDD" id="cd12107">
    <property type="entry name" value="Hemerythrin"/>
    <property type="match status" value="1"/>
</dbReference>
<dbReference type="PANTHER" id="PTHR37164:SF1">
    <property type="entry name" value="BACTERIOHEMERYTHRIN"/>
    <property type="match status" value="1"/>
</dbReference>
<protein>
    <submittedName>
        <fullName evidence="6">Bacteriohemerythrin</fullName>
    </submittedName>
</protein>
<comment type="similarity">
    <text evidence="1">Belongs to the hemerythrin family.</text>
</comment>
<dbReference type="RefSeq" id="WP_160961714.1">
    <property type="nucleotide sequence ID" value="NZ_WVUD01000024.1"/>
</dbReference>
<dbReference type="Pfam" id="PF01814">
    <property type="entry name" value="Hemerythrin"/>
    <property type="match status" value="1"/>
</dbReference>
<dbReference type="Gene3D" id="1.20.120.50">
    <property type="entry name" value="Hemerythrin-like"/>
    <property type="match status" value="1"/>
</dbReference>
<dbReference type="Proteomes" id="UP000482487">
    <property type="component" value="Unassembled WGS sequence"/>
</dbReference>